<accession>A0AAD8H2H1</accession>
<gene>
    <name evidence="1" type="ORF">POM88_043730</name>
</gene>
<evidence type="ECO:0000313" key="1">
    <source>
        <dbReference type="EMBL" id="KAK1359256.1"/>
    </source>
</evidence>
<organism evidence="1 2">
    <name type="scientific">Heracleum sosnowskyi</name>
    <dbReference type="NCBI Taxonomy" id="360622"/>
    <lineage>
        <taxon>Eukaryota</taxon>
        <taxon>Viridiplantae</taxon>
        <taxon>Streptophyta</taxon>
        <taxon>Embryophyta</taxon>
        <taxon>Tracheophyta</taxon>
        <taxon>Spermatophyta</taxon>
        <taxon>Magnoliopsida</taxon>
        <taxon>eudicotyledons</taxon>
        <taxon>Gunneridae</taxon>
        <taxon>Pentapetalae</taxon>
        <taxon>asterids</taxon>
        <taxon>campanulids</taxon>
        <taxon>Apiales</taxon>
        <taxon>Apiaceae</taxon>
        <taxon>Apioideae</taxon>
        <taxon>apioid superclade</taxon>
        <taxon>Tordylieae</taxon>
        <taxon>Tordyliinae</taxon>
        <taxon>Heracleum</taxon>
    </lineage>
</organism>
<dbReference type="AlphaFoldDB" id="A0AAD8H2H1"/>
<reference evidence="1" key="2">
    <citation type="submission" date="2023-05" db="EMBL/GenBank/DDBJ databases">
        <authorList>
            <person name="Schelkunov M.I."/>
        </authorList>
    </citation>
    <scope>NUCLEOTIDE SEQUENCE</scope>
    <source>
        <strain evidence="1">Hsosn_3</strain>
        <tissue evidence="1">Leaf</tissue>
    </source>
</reference>
<dbReference type="EMBL" id="JAUIZM010000010">
    <property type="protein sequence ID" value="KAK1359256.1"/>
    <property type="molecule type" value="Genomic_DNA"/>
</dbReference>
<sequence>MLIAPRRRKRDDDDGERELTLEDINIVGRTNVLPIHLLFECVTGNALFHARGIYEVELDSFQSVDKQMISIQLAKLKIFLLKITVKKEFKPIETIMLDLIEGPYELVVGGYRMLEE</sequence>
<name>A0AAD8H2H1_9APIA</name>
<dbReference type="Proteomes" id="UP001237642">
    <property type="component" value="Unassembled WGS sequence"/>
</dbReference>
<evidence type="ECO:0000313" key="2">
    <source>
        <dbReference type="Proteomes" id="UP001237642"/>
    </source>
</evidence>
<keyword evidence="2" id="KW-1185">Reference proteome</keyword>
<protein>
    <submittedName>
        <fullName evidence="1">Uncharacterized protein</fullName>
    </submittedName>
</protein>
<reference evidence="1" key="1">
    <citation type="submission" date="2023-02" db="EMBL/GenBank/DDBJ databases">
        <title>Genome of toxic invasive species Heracleum sosnowskyi carries increased number of genes despite the absence of recent whole-genome duplications.</title>
        <authorList>
            <person name="Schelkunov M."/>
            <person name="Shtratnikova V."/>
            <person name="Makarenko M."/>
            <person name="Klepikova A."/>
            <person name="Omelchenko D."/>
            <person name="Novikova G."/>
            <person name="Obukhova E."/>
            <person name="Bogdanov V."/>
            <person name="Penin A."/>
            <person name="Logacheva M."/>
        </authorList>
    </citation>
    <scope>NUCLEOTIDE SEQUENCE</scope>
    <source>
        <strain evidence="1">Hsosn_3</strain>
        <tissue evidence="1">Leaf</tissue>
    </source>
</reference>
<proteinExistence type="predicted"/>
<comment type="caution">
    <text evidence="1">The sequence shown here is derived from an EMBL/GenBank/DDBJ whole genome shotgun (WGS) entry which is preliminary data.</text>
</comment>